<reference evidence="2" key="1">
    <citation type="journal article" date="2020" name="Nat. Commun.">
        <title>Genome assembly of wild tea tree DASZ reveals pedigree and selection history of tea varieties.</title>
        <authorList>
            <person name="Zhang W."/>
            <person name="Zhang Y."/>
            <person name="Qiu H."/>
            <person name="Guo Y."/>
            <person name="Wan H."/>
            <person name="Zhang X."/>
            <person name="Scossa F."/>
            <person name="Alseekh S."/>
            <person name="Zhang Q."/>
            <person name="Wang P."/>
            <person name="Xu L."/>
            <person name="Schmidt M.H."/>
            <person name="Jia X."/>
            <person name="Li D."/>
            <person name="Zhu A."/>
            <person name="Guo F."/>
            <person name="Chen W."/>
            <person name="Ni D."/>
            <person name="Usadel B."/>
            <person name="Fernie A.R."/>
            <person name="Wen W."/>
        </authorList>
    </citation>
    <scope>NUCLEOTIDE SEQUENCE [LARGE SCALE GENOMIC DNA]</scope>
    <source>
        <strain evidence="2">cv. G240</strain>
    </source>
</reference>
<proteinExistence type="predicted"/>
<dbReference type="AlphaFoldDB" id="A0A7J7FXQ4"/>
<evidence type="ECO:0000313" key="2">
    <source>
        <dbReference type="Proteomes" id="UP000593564"/>
    </source>
</evidence>
<sequence>MVGLRRAWALPNTIRVGFGQTPNPTEPARVVPLGLTTFIHAVSSQRIFFFFFFLLVKKIFISSGTSITTR</sequence>
<gene>
    <name evidence="1" type="ORF">HYC85_029296</name>
</gene>
<dbReference type="Proteomes" id="UP000593564">
    <property type="component" value="Unassembled WGS sequence"/>
</dbReference>
<evidence type="ECO:0000313" key="1">
    <source>
        <dbReference type="EMBL" id="KAF5933125.1"/>
    </source>
</evidence>
<accession>A0A7J7FXQ4</accession>
<dbReference type="EMBL" id="JACBKZ010000014">
    <property type="protein sequence ID" value="KAF5933125.1"/>
    <property type="molecule type" value="Genomic_DNA"/>
</dbReference>
<comment type="caution">
    <text evidence="1">The sequence shown here is derived from an EMBL/GenBank/DDBJ whole genome shotgun (WGS) entry which is preliminary data.</text>
</comment>
<organism evidence="1 2">
    <name type="scientific">Camellia sinensis</name>
    <name type="common">Tea plant</name>
    <name type="synonym">Thea sinensis</name>
    <dbReference type="NCBI Taxonomy" id="4442"/>
    <lineage>
        <taxon>Eukaryota</taxon>
        <taxon>Viridiplantae</taxon>
        <taxon>Streptophyta</taxon>
        <taxon>Embryophyta</taxon>
        <taxon>Tracheophyta</taxon>
        <taxon>Spermatophyta</taxon>
        <taxon>Magnoliopsida</taxon>
        <taxon>eudicotyledons</taxon>
        <taxon>Gunneridae</taxon>
        <taxon>Pentapetalae</taxon>
        <taxon>asterids</taxon>
        <taxon>Ericales</taxon>
        <taxon>Theaceae</taxon>
        <taxon>Camellia</taxon>
    </lineage>
</organism>
<reference evidence="1 2" key="2">
    <citation type="submission" date="2020-07" db="EMBL/GenBank/DDBJ databases">
        <title>Genome assembly of wild tea tree DASZ reveals pedigree and selection history of tea varieties.</title>
        <authorList>
            <person name="Zhang W."/>
        </authorList>
    </citation>
    <scope>NUCLEOTIDE SEQUENCE [LARGE SCALE GENOMIC DNA]</scope>
    <source>
        <strain evidence="2">cv. G240</strain>
        <tissue evidence="1">Leaf</tissue>
    </source>
</reference>
<protein>
    <submittedName>
        <fullName evidence="1">Uncharacterized protein</fullName>
    </submittedName>
</protein>
<keyword evidence="2" id="KW-1185">Reference proteome</keyword>
<name>A0A7J7FXQ4_CAMSI</name>